<organism evidence="1">
    <name type="scientific">Arundo donax</name>
    <name type="common">Giant reed</name>
    <name type="synonym">Donax arundinaceus</name>
    <dbReference type="NCBI Taxonomy" id="35708"/>
    <lineage>
        <taxon>Eukaryota</taxon>
        <taxon>Viridiplantae</taxon>
        <taxon>Streptophyta</taxon>
        <taxon>Embryophyta</taxon>
        <taxon>Tracheophyta</taxon>
        <taxon>Spermatophyta</taxon>
        <taxon>Magnoliopsida</taxon>
        <taxon>Liliopsida</taxon>
        <taxon>Poales</taxon>
        <taxon>Poaceae</taxon>
        <taxon>PACMAD clade</taxon>
        <taxon>Arundinoideae</taxon>
        <taxon>Arundineae</taxon>
        <taxon>Arundo</taxon>
    </lineage>
</organism>
<reference evidence="1" key="2">
    <citation type="journal article" date="2015" name="Data Brief">
        <title>Shoot transcriptome of the giant reed, Arundo donax.</title>
        <authorList>
            <person name="Barrero R.A."/>
            <person name="Guerrero F.D."/>
            <person name="Moolhuijzen P."/>
            <person name="Goolsby J.A."/>
            <person name="Tidwell J."/>
            <person name="Bellgard S.E."/>
            <person name="Bellgard M.I."/>
        </authorList>
    </citation>
    <scope>NUCLEOTIDE SEQUENCE</scope>
    <source>
        <tissue evidence="1">Shoot tissue taken approximately 20 cm above the soil surface</tissue>
    </source>
</reference>
<reference evidence="1" key="1">
    <citation type="submission" date="2014-09" db="EMBL/GenBank/DDBJ databases">
        <authorList>
            <person name="Magalhaes I.L.F."/>
            <person name="Oliveira U."/>
            <person name="Santos F.R."/>
            <person name="Vidigal T.H.D.A."/>
            <person name="Brescovit A.D."/>
            <person name="Santos A.J."/>
        </authorList>
    </citation>
    <scope>NUCLEOTIDE SEQUENCE</scope>
    <source>
        <tissue evidence="1">Shoot tissue taken approximately 20 cm above the soil surface</tissue>
    </source>
</reference>
<proteinExistence type="predicted"/>
<evidence type="ECO:0000313" key="1">
    <source>
        <dbReference type="EMBL" id="JAE34693.1"/>
    </source>
</evidence>
<dbReference type="AlphaFoldDB" id="A0A0A9HP61"/>
<name>A0A0A9HP61_ARUDO</name>
<dbReference type="EMBL" id="GBRH01163203">
    <property type="protein sequence ID" value="JAE34693.1"/>
    <property type="molecule type" value="Transcribed_RNA"/>
</dbReference>
<sequence length="65" mass="6705">MTGSVAGTGGGLPMKLMTPAVLPIASGSDARRGTNEPSAPVLELAPTQNVHILVEYQFSQEVSHS</sequence>
<protein>
    <submittedName>
        <fullName evidence="1">Uncharacterized protein</fullName>
    </submittedName>
</protein>
<accession>A0A0A9HP61</accession>